<evidence type="ECO:0000313" key="3">
    <source>
        <dbReference type="Proteomes" id="UP000438429"/>
    </source>
</evidence>
<feature type="compositionally biased region" description="Basic and acidic residues" evidence="1">
    <location>
        <begin position="361"/>
        <end position="378"/>
    </location>
</feature>
<feature type="compositionally biased region" description="Basic and acidic residues" evidence="1">
    <location>
        <begin position="333"/>
        <end position="353"/>
    </location>
</feature>
<feature type="region of interest" description="Disordered" evidence="1">
    <location>
        <begin position="95"/>
        <end position="114"/>
    </location>
</feature>
<comment type="caution">
    <text evidence="2">The sequence shown here is derived from an EMBL/GenBank/DDBJ whole genome shotgun (WGS) entry which is preliminary data.</text>
</comment>
<feature type="compositionally biased region" description="Basic residues" evidence="1">
    <location>
        <begin position="318"/>
        <end position="332"/>
    </location>
</feature>
<dbReference type="InterPro" id="IPR026178">
    <property type="entry name" value="JSRP1"/>
</dbReference>
<gene>
    <name evidence="2" type="ORF">F2P81_000690</name>
</gene>
<dbReference type="EMBL" id="VEVO01000001">
    <property type="protein sequence ID" value="KAF0047057.1"/>
    <property type="molecule type" value="Genomic_DNA"/>
</dbReference>
<reference evidence="2 3" key="1">
    <citation type="submission" date="2019-06" db="EMBL/GenBank/DDBJ databases">
        <title>Draft genomes of female and male turbot (Scophthalmus maximus).</title>
        <authorList>
            <person name="Xu H."/>
            <person name="Xu X.-W."/>
            <person name="Shao C."/>
            <person name="Chen S."/>
        </authorList>
    </citation>
    <scope>NUCLEOTIDE SEQUENCE [LARGE SCALE GENOMIC DNA]</scope>
    <source>
        <strain evidence="2">Ysfricsl-2016a</strain>
        <tissue evidence="2">Blood</tissue>
    </source>
</reference>
<feature type="region of interest" description="Disordered" evidence="1">
    <location>
        <begin position="276"/>
        <end position="385"/>
    </location>
</feature>
<dbReference type="Proteomes" id="UP000438429">
    <property type="component" value="Unassembled WGS sequence"/>
</dbReference>
<feature type="region of interest" description="Disordered" evidence="1">
    <location>
        <begin position="134"/>
        <end position="171"/>
    </location>
</feature>
<protein>
    <submittedName>
        <fullName evidence="2">Uncharacterized protein</fullName>
    </submittedName>
</protein>
<evidence type="ECO:0000313" key="2">
    <source>
        <dbReference type="EMBL" id="KAF0047057.1"/>
    </source>
</evidence>
<organism evidence="2 3">
    <name type="scientific">Scophthalmus maximus</name>
    <name type="common">Turbot</name>
    <name type="synonym">Psetta maxima</name>
    <dbReference type="NCBI Taxonomy" id="52904"/>
    <lineage>
        <taxon>Eukaryota</taxon>
        <taxon>Metazoa</taxon>
        <taxon>Chordata</taxon>
        <taxon>Craniata</taxon>
        <taxon>Vertebrata</taxon>
        <taxon>Euteleostomi</taxon>
        <taxon>Actinopterygii</taxon>
        <taxon>Neopterygii</taxon>
        <taxon>Teleostei</taxon>
        <taxon>Neoteleostei</taxon>
        <taxon>Acanthomorphata</taxon>
        <taxon>Carangaria</taxon>
        <taxon>Pleuronectiformes</taxon>
        <taxon>Pleuronectoidei</taxon>
        <taxon>Scophthalmidae</taxon>
        <taxon>Scophthalmus</taxon>
    </lineage>
</organism>
<accession>A0A6A4TJR4</accession>
<dbReference type="AlphaFoldDB" id="A0A6A4TJR4"/>
<feature type="compositionally biased region" description="Acidic residues" evidence="1">
    <location>
        <begin position="276"/>
        <end position="288"/>
    </location>
</feature>
<proteinExistence type="predicted"/>
<evidence type="ECO:0000256" key="1">
    <source>
        <dbReference type="SAM" id="MobiDB-lite"/>
    </source>
</evidence>
<dbReference type="Pfam" id="PF15312">
    <property type="entry name" value="JSRP"/>
    <property type="match status" value="1"/>
</dbReference>
<name>A0A6A4TJR4_SCOMX</name>
<sequence>MQVFACCKCLTHTVRIEIELFTLLQSDFRRLVFLIFKESGLKEKLGNLKVGSAQYYAGNKSPGRIKVIWDLKEFRFRRWSEKDVDKVEIPVKNQSVERRGAEHRSDLDRRYGGERERDGGELLIFFESCRTSDNKPITGADGDRERMEESYETFEEELGPSRADPPPQKPVRQIRRPASLHETMSIQNLNQIETPWENVTLNRCLFVAITILVLTSGFQRLQETLRGQGTLHGEEEEVVGLAVTRSGTLRHRGQPSEPETSMWEVMFWWLPDLDDEEDEDEEEEDDDGEVKMGRSKTGAMARTSRGLRNKPLPDKKLMRQRHGKLKERRAKKARDEETKDKKERDKNKQHEEAAGEEDEDQSYRETAPEKNEKSEGKKEKKKTHK</sequence>